<dbReference type="AlphaFoldDB" id="A0A420DLU1"/>
<gene>
    <name evidence="1" type="ORF">BXY80_1440</name>
</gene>
<accession>A0A420DLU1</accession>
<reference evidence="1 2" key="1">
    <citation type="submission" date="2018-09" db="EMBL/GenBank/DDBJ databases">
        <title>Genomic Encyclopedia of Archaeal and Bacterial Type Strains, Phase II (KMG-II): from individual species to whole genera.</title>
        <authorList>
            <person name="Goeker M."/>
        </authorList>
    </citation>
    <scope>NUCLEOTIDE SEQUENCE [LARGE SCALE GENOMIC DNA]</scope>
    <source>
        <strain evidence="1 2">DSM 26283</strain>
    </source>
</reference>
<organism evidence="1 2">
    <name type="scientific">Ichthyenterobacterium magnum</name>
    <dbReference type="NCBI Taxonomy" id="1230530"/>
    <lineage>
        <taxon>Bacteria</taxon>
        <taxon>Pseudomonadati</taxon>
        <taxon>Bacteroidota</taxon>
        <taxon>Flavobacteriia</taxon>
        <taxon>Flavobacteriales</taxon>
        <taxon>Flavobacteriaceae</taxon>
        <taxon>Ichthyenterobacterium</taxon>
    </lineage>
</organism>
<dbReference type="EMBL" id="RAQJ01000002">
    <property type="protein sequence ID" value="RKE95254.1"/>
    <property type="molecule type" value="Genomic_DNA"/>
</dbReference>
<dbReference type="Proteomes" id="UP000284892">
    <property type="component" value="Unassembled WGS sequence"/>
</dbReference>
<comment type="caution">
    <text evidence="1">The sequence shown here is derived from an EMBL/GenBank/DDBJ whole genome shotgun (WGS) entry which is preliminary data.</text>
</comment>
<keyword evidence="2" id="KW-1185">Reference proteome</keyword>
<proteinExistence type="predicted"/>
<dbReference type="RefSeq" id="WP_120200574.1">
    <property type="nucleotide sequence ID" value="NZ_RAQJ01000002.1"/>
</dbReference>
<evidence type="ECO:0008006" key="3">
    <source>
        <dbReference type="Google" id="ProtNLM"/>
    </source>
</evidence>
<evidence type="ECO:0000313" key="2">
    <source>
        <dbReference type="Proteomes" id="UP000284892"/>
    </source>
</evidence>
<protein>
    <recommendedName>
        <fullName evidence="3">Hydrolase</fullName>
    </recommendedName>
</protein>
<dbReference type="OrthoDB" id="1451701at2"/>
<evidence type="ECO:0000313" key="1">
    <source>
        <dbReference type="EMBL" id="RKE95254.1"/>
    </source>
</evidence>
<name>A0A420DLU1_9FLAO</name>
<sequence length="166" mass="19795">MKNRIFMYLFIFSILLVIFQFVNSKSIIEDYDKKLTKSKENVVMLKDSLKIMEENSLDIYRFNFETNDDAMTYIEDEGFKISEFVPFIIDQLFDLNIYETEDHPLVPYASMTGEKMLIDQVKLLNHKWIIASFTDGTYWGEMLLTYEVIDKKELKFKVVESTLYRP</sequence>